<proteinExistence type="predicted"/>
<sequence length="255" mass="28207">MEQQQQQGDHRHHYQRLNTAVQSENQQHHNQKPPQKCPRCDSLNTKFCYYNNYSLSQPRYFCKNCKRYWTHGGTLRNIPVGGGCRKAKRIKAPPSSGGENSRSQPAPPPKPPQGTMSATTSPYYSGGGFLSSLLAMQSLNQSQQPFNHQPLNVGDQFGFKIPFSKSQEGQNQQHSEFCQMGNRDRNIIESLVQPNRPIGSWVNQSLIINNGGATNPSSTTSNPSFLNSNTTNSGIVGTSLNPNQWAGVQGYGSPP</sequence>
<protein>
    <submittedName>
        <fullName evidence="1">Dof zinc finger protein DOF4.4</fullName>
    </submittedName>
</protein>
<accession>A0ACC0GJM1</accession>
<evidence type="ECO:0000313" key="1">
    <source>
        <dbReference type="EMBL" id="KAI8001039.1"/>
    </source>
</evidence>
<reference evidence="1 2" key="1">
    <citation type="journal article" date="2022" name="Plant J.">
        <title>Chromosome-level genome of Camellia lanceoleosa provides a valuable resource for understanding genome evolution and self-incompatibility.</title>
        <authorList>
            <person name="Gong W."/>
            <person name="Xiao S."/>
            <person name="Wang L."/>
            <person name="Liao Z."/>
            <person name="Chang Y."/>
            <person name="Mo W."/>
            <person name="Hu G."/>
            <person name="Li W."/>
            <person name="Zhao G."/>
            <person name="Zhu H."/>
            <person name="Hu X."/>
            <person name="Ji K."/>
            <person name="Xiang X."/>
            <person name="Song Q."/>
            <person name="Yuan D."/>
            <person name="Jin S."/>
            <person name="Zhang L."/>
        </authorList>
    </citation>
    <scope>NUCLEOTIDE SEQUENCE [LARGE SCALE GENOMIC DNA]</scope>
    <source>
        <strain evidence="1">SQ_2022a</strain>
    </source>
</reference>
<dbReference type="Proteomes" id="UP001060215">
    <property type="component" value="Chromosome 8"/>
</dbReference>
<evidence type="ECO:0000313" key="2">
    <source>
        <dbReference type="Proteomes" id="UP001060215"/>
    </source>
</evidence>
<gene>
    <name evidence="1" type="ORF">LOK49_LG09G00715</name>
</gene>
<organism evidence="1 2">
    <name type="scientific">Camellia lanceoleosa</name>
    <dbReference type="NCBI Taxonomy" id="1840588"/>
    <lineage>
        <taxon>Eukaryota</taxon>
        <taxon>Viridiplantae</taxon>
        <taxon>Streptophyta</taxon>
        <taxon>Embryophyta</taxon>
        <taxon>Tracheophyta</taxon>
        <taxon>Spermatophyta</taxon>
        <taxon>Magnoliopsida</taxon>
        <taxon>eudicotyledons</taxon>
        <taxon>Gunneridae</taxon>
        <taxon>Pentapetalae</taxon>
        <taxon>asterids</taxon>
        <taxon>Ericales</taxon>
        <taxon>Theaceae</taxon>
        <taxon>Camellia</taxon>
    </lineage>
</organism>
<keyword evidence="2" id="KW-1185">Reference proteome</keyword>
<dbReference type="EMBL" id="CM045765">
    <property type="protein sequence ID" value="KAI8001039.1"/>
    <property type="molecule type" value="Genomic_DNA"/>
</dbReference>
<comment type="caution">
    <text evidence="1">The sequence shown here is derived from an EMBL/GenBank/DDBJ whole genome shotgun (WGS) entry which is preliminary data.</text>
</comment>
<name>A0ACC0GJM1_9ERIC</name>